<evidence type="ECO:0000256" key="3">
    <source>
        <dbReference type="ARBA" id="ARBA00022692"/>
    </source>
</evidence>
<evidence type="ECO:0000256" key="11">
    <source>
        <dbReference type="RuleBase" id="RU362081"/>
    </source>
</evidence>
<proteinExistence type="inferred from homology"/>
<dbReference type="InterPro" id="IPR018303">
    <property type="entry name" value="ATPase_P-typ_P_site"/>
</dbReference>
<evidence type="ECO:0000256" key="1">
    <source>
        <dbReference type="ARBA" id="ARBA00004141"/>
    </source>
</evidence>
<dbReference type="InterPro" id="IPR027256">
    <property type="entry name" value="P-typ_ATPase_IB"/>
</dbReference>
<feature type="transmembrane region" description="Helical" evidence="11">
    <location>
        <begin position="265"/>
        <end position="289"/>
    </location>
</feature>
<feature type="transmembrane region" description="Helical" evidence="11">
    <location>
        <begin position="237"/>
        <end position="259"/>
    </location>
</feature>
<dbReference type="PRINTS" id="PR00941">
    <property type="entry name" value="CDATPASE"/>
</dbReference>
<dbReference type="PANTHER" id="PTHR43079:SF1">
    <property type="entry name" value="CADMIUM_ZINC-TRANSPORTING ATPASE HMA1, CHLOROPLASTIC-RELATED"/>
    <property type="match status" value="1"/>
</dbReference>
<keyword evidence="10 11" id="KW-0472">Membrane</keyword>
<dbReference type="PRINTS" id="PR00119">
    <property type="entry name" value="CATATPASE"/>
</dbReference>
<evidence type="ECO:0000259" key="13">
    <source>
        <dbReference type="Pfam" id="PF00122"/>
    </source>
</evidence>
<comment type="subcellular location">
    <subcellularLocation>
        <location evidence="11">Cell membrane</location>
    </subcellularLocation>
    <subcellularLocation>
        <location evidence="1">Membrane</location>
        <topology evidence="1">Multi-pass membrane protein</topology>
    </subcellularLocation>
</comment>
<dbReference type="SFLD" id="SFLDS00003">
    <property type="entry name" value="Haloacid_Dehalogenase"/>
    <property type="match status" value="1"/>
</dbReference>
<evidence type="ECO:0000256" key="5">
    <source>
        <dbReference type="ARBA" id="ARBA00022741"/>
    </source>
</evidence>
<dbReference type="SUPFAM" id="SSF81665">
    <property type="entry name" value="Calcium ATPase, transmembrane domain M"/>
    <property type="match status" value="1"/>
</dbReference>
<dbReference type="NCBIfam" id="TIGR01494">
    <property type="entry name" value="ATPase_P-type"/>
    <property type="match status" value="1"/>
</dbReference>
<dbReference type="NCBIfam" id="TIGR01512">
    <property type="entry name" value="ATPase-IB2_Cd"/>
    <property type="match status" value="1"/>
</dbReference>
<dbReference type="Gene3D" id="3.40.1110.10">
    <property type="entry name" value="Calcium-transporting ATPase, cytoplasmic domain N"/>
    <property type="match status" value="1"/>
</dbReference>
<dbReference type="InterPro" id="IPR036412">
    <property type="entry name" value="HAD-like_sf"/>
</dbReference>
<evidence type="ECO:0000256" key="9">
    <source>
        <dbReference type="ARBA" id="ARBA00022989"/>
    </source>
</evidence>
<dbReference type="InterPro" id="IPR023298">
    <property type="entry name" value="ATPase_P-typ_TM_dom_sf"/>
</dbReference>
<dbReference type="NCBIfam" id="TIGR01525">
    <property type="entry name" value="ATPase-IB_hvy"/>
    <property type="match status" value="1"/>
</dbReference>
<evidence type="ECO:0000256" key="10">
    <source>
        <dbReference type="ARBA" id="ARBA00023136"/>
    </source>
</evidence>
<dbReference type="SUPFAM" id="SSF81653">
    <property type="entry name" value="Calcium ATPase, transduction domain A"/>
    <property type="match status" value="1"/>
</dbReference>
<feature type="domain" description="P-type ATPase A" evidence="13">
    <location>
        <begin position="118"/>
        <end position="218"/>
    </location>
</feature>
<keyword evidence="12" id="KW-0175">Coiled coil</keyword>
<dbReference type="SFLD" id="SFLDG00002">
    <property type="entry name" value="C1.7:_P-type_atpase_like"/>
    <property type="match status" value="1"/>
</dbReference>
<feature type="transmembrane region" description="Helical" evidence="11">
    <location>
        <begin position="568"/>
        <end position="588"/>
    </location>
</feature>
<dbReference type="Gene3D" id="2.70.150.10">
    <property type="entry name" value="Calcium-transporting ATPase, cytoplasmic transduction domain A"/>
    <property type="match status" value="1"/>
</dbReference>
<dbReference type="InterPro" id="IPR001757">
    <property type="entry name" value="P_typ_ATPase"/>
</dbReference>
<feature type="coiled-coil region" evidence="12">
    <location>
        <begin position="540"/>
        <end position="567"/>
    </location>
</feature>
<dbReference type="SFLD" id="SFLDF00027">
    <property type="entry name" value="p-type_atpase"/>
    <property type="match status" value="1"/>
</dbReference>
<dbReference type="InterPro" id="IPR044492">
    <property type="entry name" value="P_typ_ATPase_HD_dom"/>
</dbReference>
<comment type="caution">
    <text evidence="14">The sequence shown here is derived from an EMBL/GenBank/DDBJ whole genome shotgun (WGS) entry which is preliminary data.</text>
</comment>
<name>A0ABT2Y6W8_9MOLU</name>
<keyword evidence="7" id="KW-0460">Magnesium</keyword>
<dbReference type="Pfam" id="PF00122">
    <property type="entry name" value="E1-E2_ATPase"/>
    <property type="match status" value="1"/>
</dbReference>
<keyword evidence="8" id="KW-1278">Translocase</keyword>
<reference evidence="14" key="1">
    <citation type="submission" date="2022-09" db="EMBL/GenBank/DDBJ databases">
        <title>Novel Mycoplasma species identified in domestic and wild animals.</title>
        <authorList>
            <person name="Volokhov D.V."/>
            <person name="Furtak V.A."/>
            <person name="Zagorodnyaya T.A."/>
        </authorList>
    </citation>
    <scope>NUCLEOTIDE SEQUENCE</scope>
    <source>
        <strain evidence="14">Oakley</strain>
    </source>
</reference>
<dbReference type="InterPro" id="IPR059000">
    <property type="entry name" value="ATPase_P-type_domA"/>
</dbReference>
<dbReference type="InterPro" id="IPR023299">
    <property type="entry name" value="ATPase_P-typ_cyto_dom_N"/>
</dbReference>
<feature type="transmembrane region" description="Helical" evidence="11">
    <location>
        <begin position="7"/>
        <end position="28"/>
    </location>
</feature>
<dbReference type="SUPFAM" id="SSF56784">
    <property type="entry name" value="HAD-like"/>
    <property type="match status" value="1"/>
</dbReference>
<dbReference type="NCBIfam" id="TIGR01511">
    <property type="entry name" value="ATPase-IB1_Cu"/>
    <property type="match status" value="1"/>
</dbReference>
<protein>
    <submittedName>
        <fullName evidence="14">Heavy metal translocating P-type ATPase</fullName>
    </submittedName>
</protein>
<keyword evidence="6 11" id="KW-0067">ATP-binding</keyword>
<keyword evidence="11" id="KW-1003">Cell membrane</keyword>
<dbReference type="InterPro" id="IPR051949">
    <property type="entry name" value="Cation_Transport_ATPase"/>
</dbReference>
<dbReference type="PROSITE" id="PS00154">
    <property type="entry name" value="ATPASE_E1_E2"/>
    <property type="match status" value="1"/>
</dbReference>
<keyword evidence="5 11" id="KW-0547">Nucleotide-binding</keyword>
<evidence type="ECO:0000313" key="15">
    <source>
        <dbReference type="Proteomes" id="UP001177160"/>
    </source>
</evidence>
<sequence>MNKKNNLALETIFTVTAIGLILFTLIFGRYVGDTAEMVLFGLSFLFGGFYKAKEGVIKTIENKALNVEFLMIVAALGAFILKNYAEGAILIFIFALSGLLEDYATSKSEKAFTSLLNLAPEEALLEKDGKEVVVKVSDLNIGDVVIVKVGSSIPADGEVVFGNTSINESMITGEFVPVDKKVGDNVFSGTLNESALIKVRVTKDMKDSMVQKIIDFVETAHENKTESQSFIEQFERWYVYVVIALSILTMVVPPIFGWWTQDVAIYRGIVVLVVGSPCALVASVSPAVLSSLSNASRKGILIKGGKHLETLSKIDAVLLDKTGTITEGRPEVKEIYCALDEHETVCKVIYALERQSTHPLAKAVVDYLKDTDDIHIESKETPGKGIEGQYQGHLYQVGRFDVQVDDVLRDKVDSAHKAGFTTILVSKDGVLIGYISLMDRIRPRVKEAIESLKAHNIRPILMTGDNRYTAGSIAKEAGIAYVLSELLPEDKLKHVESLKKSGKNVMMVGDGINDAPALAAADVGVAMGSGTDVSLETADIVFMNNNIENIEKSIQLAKRMKQIANQNIIFSVTVISLLLLSNVFGIVLLPLGVIFHEGSTILVILNSLRLLLK</sequence>
<evidence type="ECO:0000256" key="12">
    <source>
        <dbReference type="SAM" id="Coils"/>
    </source>
</evidence>
<keyword evidence="4 11" id="KW-0479">Metal-binding</keyword>
<gene>
    <name evidence="14" type="ORF">N7548_06540</name>
</gene>
<comment type="similarity">
    <text evidence="2 11">Belongs to the cation transport ATPase (P-type) (TC 3.A.3) family. Type IB subfamily.</text>
</comment>
<evidence type="ECO:0000313" key="14">
    <source>
        <dbReference type="EMBL" id="MCV2232481.1"/>
    </source>
</evidence>
<dbReference type="PANTHER" id="PTHR43079">
    <property type="entry name" value="PROBABLE CADMIUM/ZINC-TRANSPORTING ATPASE HMA1"/>
    <property type="match status" value="1"/>
</dbReference>
<dbReference type="Pfam" id="PF00702">
    <property type="entry name" value="Hydrolase"/>
    <property type="match status" value="1"/>
</dbReference>
<feature type="transmembrane region" description="Helical" evidence="11">
    <location>
        <begin position="594"/>
        <end position="612"/>
    </location>
</feature>
<dbReference type="PROSITE" id="PS01229">
    <property type="entry name" value="COF_2"/>
    <property type="match status" value="1"/>
</dbReference>
<accession>A0ABT2Y6W8</accession>
<keyword evidence="3 11" id="KW-0812">Transmembrane</keyword>
<evidence type="ECO:0000256" key="4">
    <source>
        <dbReference type="ARBA" id="ARBA00022723"/>
    </source>
</evidence>
<dbReference type="RefSeq" id="WP_263608668.1">
    <property type="nucleotide sequence ID" value="NZ_JAOVQM010000005.1"/>
</dbReference>
<evidence type="ECO:0000256" key="7">
    <source>
        <dbReference type="ARBA" id="ARBA00022842"/>
    </source>
</evidence>
<keyword evidence="9 11" id="KW-1133">Transmembrane helix</keyword>
<evidence type="ECO:0000256" key="2">
    <source>
        <dbReference type="ARBA" id="ARBA00006024"/>
    </source>
</evidence>
<evidence type="ECO:0000256" key="6">
    <source>
        <dbReference type="ARBA" id="ARBA00022840"/>
    </source>
</evidence>
<keyword evidence="15" id="KW-1185">Reference proteome</keyword>
<dbReference type="EMBL" id="JAOVQM010000005">
    <property type="protein sequence ID" value="MCV2232481.1"/>
    <property type="molecule type" value="Genomic_DNA"/>
</dbReference>
<dbReference type="InterPro" id="IPR023214">
    <property type="entry name" value="HAD_sf"/>
</dbReference>
<evidence type="ECO:0000256" key="8">
    <source>
        <dbReference type="ARBA" id="ARBA00022967"/>
    </source>
</evidence>
<dbReference type="Gene3D" id="3.40.50.1000">
    <property type="entry name" value="HAD superfamily/HAD-like"/>
    <property type="match status" value="1"/>
</dbReference>
<dbReference type="Proteomes" id="UP001177160">
    <property type="component" value="Unassembled WGS sequence"/>
</dbReference>
<organism evidence="14 15">
    <name type="scientific">Paracholeplasma manati</name>
    <dbReference type="NCBI Taxonomy" id="591373"/>
    <lineage>
        <taxon>Bacteria</taxon>
        <taxon>Bacillati</taxon>
        <taxon>Mycoplasmatota</taxon>
        <taxon>Mollicutes</taxon>
        <taxon>Acholeplasmatales</taxon>
        <taxon>Acholeplasmataceae</taxon>
        <taxon>Paracholeplasma</taxon>
    </lineage>
</organism>
<dbReference type="InterPro" id="IPR008250">
    <property type="entry name" value="ATPase_P-typ_transduc_dom_A_sf"/>
</dbReference>